<dbReference type="InterPro" id="IPR025622">
    <property type="entry name" value="YqzE"/>
</dbReference>
<accession>A0A410MHI4</accession>
<dbReference type="Proteomes" id="UP000287756">
    <property type="component" value="Chromosome"/>
</dbReference>
<name>A0A410MHI4_9BACI</name>
<dbReference type="AlphaFoldDB" id="A0A410MHI4"/>
<dbReference type="KEGG" id="hli:HLI_19330"/>
<reference evidence="1 2" key="1">
    <citation type="submission" date="2018-01" db="EMBL/GenBank/DDBJ databases">
        <title>The whole genome sequencing and assembly of Halobacillus litoralis ERB031 strain.</title>
        <authorList>
            <person name="Lee S.-J."/>
            <person name="Park M.-K."/>
            <person name="Kim J.-Y."/>
            <person name="Lee Y.-J."/>
            <person name="Yi H."/>
            <person name="Bahn Y.-S."/>
            <person name="Kim J.F."/>
            <person name="Lee D.-W."/>
        </authorList>
    </citation>
    <scope>NUCLEOTIDE SEQUENCE [LARGE SCALE GENOMIC DNA]</scope>
    <source>
        <strain evidence="1 2">ERB 031</strain>
    </source>
</reference>
<protein>
    <submittedName>
        <fullName evidence="1">YqzE family protein</fullName>
    </submittedName>
</protein>
<organism evidence="1 2">
    <name type="scientific">Halobacillus litoralis</name>
    <dbReference type="NCBI Taxonomy" id="45668"/>
    <lineage>
        <taxon>Bacteria</taxon>
        <taxon>Bacillati</taxon>
        <taxon>Bacillota</taxon>
        <taxon>Bacilli</taxon>
        <taxon>Bacillales</taxon>
        <taxon>Bacillaceae</taxon>
        <taxon>Halobacillus</taxon>
    </lineage>
</organism>
<gene>
    <name evidence="1" type="ORF">HLI_19330</name>
</gene>
<dbReference type="Pfam" id="PF14038">
    <property type="entry name" value="YqzE"/>
    <property type="match status" value="1"/>
</dbReference>
<evidence type="ECO:0000313" key="1">
    <source>
        <dbReference type="EMBL" id="QAS54209.1"/>
    </source>
</evidence>
<proteinExistence type="predicted"/>
<evidence type="ECO:0000313" key="2">
    <source>
        <dbReference type="Proteomes" id="UP000287756"/>
    </source>
</evidence>
<sequence>MKQNDYVKFLTEEMVKYMHMSKEEKKQKKEKKPSKKSSFYWFGMVPMALKMFKRKRKLTNH</sequence>
<dbReference type="RefSeq" id="WP_128526475.1">
    <property type="nucleotide sequence ID" value="NZ_CANLVY010000005.1"/>
</dbReference>
<dbReference type="EMBL" id="CP026118">
    <property type="protein sequence ID" value="QAS54209.1"/>
    <property type="molecule type" value="Genomic_DNA"/>
</dbReference>